<evidence type="ECO:0000256" key="4">
    <source>
        <dbReference type="ARBA" id="ARBA00022679"/>
    </source>
</evidence>
<comment type="catalytic activity">
    <reaction evidence="9 10">
        <text>L-threonyl-[protein] + FAD = FMN-L-threonyl-[protein] + AMP + H(+)</text>
        <dbReference type="Rhea" id="RHEA:36847"/>
        <dbReference type="Rhea" id="RHEA-COMP:11060"/>
        <dbReference type="Rhea" id="RHEA-COMP:11061"/>
        <dbReference type="ChEBI" id="CHEBI:15378"/>
        <dbReference type="ChEBI" id="CHEBI:30013"/>
        <dbReference type="ChEBI" id="CHEBI:57692"/>
        <dbReference type="ChEBI" id="CHEBI:74257"/>
        <dbReference type="ChEBI" id="CHEBI:456215"/>
        <dbReference type="EC" id="2.7.1.180"/>
    </reaction>
</comment>
<dbReference type="GO" id="GO:0046872">
    <property type="term" value="F:metal ion binding"/>
    <property type="evidence" value="ECO:0007669"/>
    <property type="project" value="UniProtKB-UniRule"/>
</dbReference>
<dbReference type="InterPro" id="IPR024932">
    <property type="entry name" value="ApbE"/>
</dbReference>
<accession>A0A0R1LPZ3</accession>
<evidence type="ECO:0000256" key="10">
    <source>
        <dbReference type="PIRNR" id="PIRNR006268"/>
    </source>
</evidence>
<name>A0A0R1LPZ3_9LACO</name>
<comment type="caution">
    <text evidence="12">The sequence shown here is derived from an EMBL/GenBank/DDBJ whole genome shotgun (WGS) entry which is preliminary data.</text>
</comment>
<dbReference type="PANTHER" id="PTHR30040:SF2">
    <property type="entry name" value="FAD:PROTEIN FMN TRANSFERASE"/>
    <property type="match status" value="1"/>
</dbReference>
<dbReference type="AlphaFoldDB" id="A0A0R1LPZ3"/>
<feature type="binding site" evidence="11">
    <location>
        <position position="269"/>
    </location>
    <ligand>
        <name>Mg(2+)</name>
        <dbReference type="ChEBI" id="CHEBI:18420"/>
    </ligand>
</feature>
<evidence type="ECO:0000256" key="8">
    <source>
        <dbReference type="ARBA" id="ARBA00031306"/>
    </source>
</evidence>
<evidence type="ECO:0000313" key="12">
    <source>
        <dbReference type="EMBL" id="KRK97544.1"/>
    </source>
</evidence>
<dbReference type="EMBL" id="AZEE01000029">
    <property type="protein sequence ID" value="KRK97544.1"/>
    <property type="molecule type" value="Genomic_DNA"/>
</dbReference>
<evidence type="ECO:0000256" key="3">
    <source>
        <dbReference type="ARBA" id="ARBA00022630"/>
    </source>
</evidence>
<dbReference type="STRING" id="1423776.FD04_GL001574"/>
<evidence type="ECO:0000256" key="9">
    <source>
        <dbReference type="ARBA" id="ARBA00048540"/>
    </source>
</evidence>
<keyword evidence="12" id="KW-0449">Lipoprotein</keyword>
<dbReference type="Gene3D" id="3.10.520.10">
    <property type="entry name" value="ApbE-like domains"/>
    <property type="match status" value="1"/>
</dbReference>
<keyword evidence="13" id="KW-1185">Reference proteome</keyword>
<dbReference type="PATRIC" id="fig|1423776.4.peg.1593"/>
<evidence type="ECO:0000256" key="2">
    <source>
        <dbReference type="ARBA" id="ARBA00016337"/>
    </source>
</evidence>
<dbReference type="EC" id="2.7.1.180" evidence="1 10"/>
<dbReference type="Pfam" id="PF02424">
    <property type="entry name" value="ApbE"/>
    <property type="match status" value="1"/>
</dbReference>
<evidence type="ECO:0000256" key="7">
    <source>
        <dbReference type="ARBA" id="ARBA00022842"/>
    </source>
</evidence>
<dbReference type="InterPro" id="IPR003374">
    <property type="entry name" value="ApbE-like_sf"/>
</dbReference>
<dbReference type="SUPFAM" id="SSF143631">
    <property type="entry name" value="ApbE-like"/>
    <property type="match status" value="1"/>
</dbReference>
<comment type="cofactor">
    <cofactor evidence="11">
        <name>Mg(2+)</name>
        <dbReference type="ChEBI" id="CHEBI:18420"/>
    </cofactor>
    <cofactor evidence="11">
        <name>Mn(2+)</name>
        <dbReference type="ChEBI" id="CHEBI:29035"/>
    </cofactor>
    <text evidence="11">Magnesium. Can also use manganese.</text>
</comment>
<dbReference type="PANTHER" id="PTHR30040">
    <property type="entry name" value="THIAMINE BIOSYNTHESIS LIPOPROTEIN APBE"/>
    <property type="match status" value="1"/>
</dbReference>
<gene>
    <name evidence="12" type="ORF">FD04_GL001574</name>
</gene>
<protein>
    <recommendedName>
        <fullName evidence="2 10">FAD:protein FMN transferase</fullName>
        <ecNumber evidence="1 10">2.7.1.180</ecNumber>
    </recommendedName>
    <alternativeName>
        <fullName evidence="8 10">Flavin transferase</fullName>
    </alternativeName>
</protein>
<organism evidence="12 13">
    <name type="scientific">Secundilactobacillus odoratitofui DSM 19909 = JCM 15043</name>
    <dbReference type="NCBI Taxonomy" id="1423776"/>
    <lineage>
        <taxon>Bacteria</taxon>
        <taxon>Bacillati</taxon>
        <taxon>Bacillota</taxon>
        <taxon>Bacilli</taxon>
        <taxon>Lactobacillales</taxon>
        <taxon>Lactobacillaceae</taxon>
        <taxon>Secundilactobacillus</taxon>
    </lineage>
</organism>
<keyword evidence="6 10" id="KW-0274">FAD</keyword>
<keyword evidence="7 10" id="KW-0460">Magnesium</keyword>
<dbReference type="GO" id="GO:0016740">
    <property type="term" value="F:transferase activity"/>
    <property type="evidence" value="ECO:0007669"/>
    <property type="project" value="UniProtKB-UniRule"/>
</dbReference>
<keyword evidence="4 10" id="KW-0808">Transferase</keyword>
<evidence type="ECO:0000256" key="1">
    <source>
        <dbReference type="ARBA" id="ARBA00011955"/>
    </source>
</evidence>
<dbReference type="Proteomes" id="UP000051160">
    <property type="component" value="Unassembled WGS sequence"/>
</dbReference>
<evidence type="ECO:0000256" key="6">
    <source>
        <dbReference type="ARBA" id="ARBA00022827"/>
    </source>
</evidence>
<feature type="binding site" evidence="11">
    <location>
        <position position="273"/>
    </location>
    <ligand>
        <name>Mg(2+)</name>
        <dbReference type="ChEBI" id="CHEBI:18420"/>
    </ligand>
</feature>
<reference evidence="12 13" key="1">
    <citation type="journal article" date="2015" name="Genome Announc.">
        <title>Expanding the biotechnology potential of lactobacilli through comparative genomics of 213 strains and associated genera.</title>
        <authorList>
            <person name="Sun Z."/>
            <person name="Harris H.M."/>
            <person name="McCann A."/>
            <person name="Guo C."/>
            <person name="Argimon S."/>
            <person name="Zhang W."/>
            <person name="Yang X."/>
            <person name="Jeffery I.B."/>
            <person name="Cooney J.C."/>
            <person name="Kagawa T.F."/>
            <person name="Liu W."/>
            <person name="Song Y."/>
            <person name="Salvetti E."/>
            <person name="Wrobel A."/>
            <person name="Rasinkangas P."/>
            <person name="Parkhill J."/>
            <person name="Rea M.C."/>
            <person name="O'Sullivan O."/>
            <person name="Ritari J."/>
            <person name="Douillard F.P."/>
            <person name="Paul Ross R."/>
            <person name="Yang R."/>
            <person name="Briner A.E."/>
            <person name="Felis G.E."/>
            <person name="de Vos W.M."/>
            <person name="Barrangou R."/>
            <person name="Klaenhammer T.R."/>
            <person name="Caufield P.W."/>
            <person name="Cui Y."/>
            <person name="Zhang H."/>
            <person name="O'Toole P.W."/>
        </authorList>
    </citation>
    <scope>NUCLEOTIDE SEQUENCE [LARGE SCALE GENOMIC DNA]</scope>
    <source>
        <strain evidence="12 13">DSM 19909</strain>
    </source>
</reference>
<proteinExistence type="inferred from homology"/>
<feature type="binding site" evidence="11">
    <location>
        <position position="154"/>
    </location>
    <ligand>
        <name>Mg(2+)</name>
        <dbReference type="ChEBI" id="CHEBI:18420"/>
    </ligand>
</feature>
<sequence>MYEEWKDVIPVISKKYYGLGTAISLSVNEPATEADLDAGFHLIEHYEDILTVNRPVSEVMSVNHAAGHQAVPVSETTYRLIKRAVEVSKWQLGFNTAIGPLVKLWKIGFDGANLPADDDIKQRLSLINPDDIKLNDEDQSVLLTKAGMEIDLGAIAKGYIADGVKALWEERGVKSGIIDLGGNILLVGNSTRPNGQWRIGIQNPVQQRHVALGILTTPAKSVVTSGIYERYLVIDGHNYHHMFDSKTGYPIQNDLESVTIVSDLSIDGDIWTTEAFYQDIDKGLPLIEKQPGLEAIFVTRDFKVAISSGLKDSFLLTDQSYELM</sequence>
<comment type="similarity">
    <text evidence="10">Belongs to the ApbE family.</text>
</comment>
<evidence type="ECO:0000313" key="13">
    <source>
        <dbReference type="Proteomes" id="UP000051160"/>
    </source>
</evidence>
<evidence type="ECO:0000256" key="11">
    <source>
        <dbReference type="PIRSR" id="PIRSR006268-2"/>
    </source>
</evidence>
<dbReference type="PIRSF" id="PIRSF006268">
    <property type="entry name" value="ApbE"/>
    <property type="match status" value="1"/>
</dbReference>
<keyword evidence="5 10" id="KW-0479">Metal-binding</keyword>
<keyword evidence="3 10" id="KW-0285">Flavoprotein</keyword>
<evidence type="ECO:0000256" key="5">
    <source>
        <dbReference type="ARBA" id="ARBA00022723"/>
    </source>
</evidence>